<feature type="transmembrane region" description="Helical" evidence="10">
    <location>
        <begin position="282"/>
        <end position="302"/>
    </location>
</feature>
<name>A0AAW1HXP1_SAPOF</name>
<feature type="transmembrane region" description="Helical" evidence="10">
    <location>
        <begin position="68"/>
        <end position="90"/>
    </location>
</feature>
<comment type="similarity">
    <text evidence="2">Belongs to the wax synthase family.</text>
</comment>
<keyword evidence="4 10" id="KW-0812">Transmembrane</keyword>
<accession>A0AAW1HXP1</accession>
<feature type="transmembrane region" description="Helical" evidence="10">
    <location>
        <begin position="96"/>
        <end position="115"/>
    </location>
</feature>
<dbReference type="InterPro" id="IPR017088">
    <property type="entry name" value="Wax_synthase_Magnoliopsida"/>
</dbReference>
<evidence type="ECO:0000313" key="12">
    <source>
        <dbReference type="EMBL" id="KAK9681440.1"/>
    </source>
</evidence>
<evidence type="ECO:0000256" key="5">
    <source>
        <dbReference type="ARBA" id="ARBA00022989"/>
    </source>
</evidence>
<evidence type="ECO:0000259" key="11">
    <source>
        <dbReference type="Pfam" id="PF13813"/>
    </source>
</evidence>
<keyword evidence="6" id="KW-0443">Lipid metabolism</keyword>
<dbReference type="PIRSF" id="PIRSF037006">
    <property type="entry name" value="Wax_synthase"/>
    <property type="match status" value="1"/>
</dbReference>
<dbReference type="Proteomes" id="UP001443914">
    <property type="component" value="Unassembled WGS sequence"/>
</dbReference>
<feature type="transmembrane region" description="Helical" evidence="10">
    <location>
        <begin position="144"/>
        <end position="161"/>
    </location>
</feature>
<comment type="caution">
    <text evidence="12">The sequence shown here is derived from an EMBL/GenBank/DDBJ whole genome shotgun (WGS) entry which is preliminary data.</text>
</comment>
<dbReference type="InterPro" id="IPR044851">
    <property type="entry name" value="Wax_synthase"/>
</dbReference>
<evidence type="ECO:0000256" key="3">
    <source>
        <dbReference type="ARBA" id="ARBA00022679"/>
    </source>
</evidence>
<feature type="transmembrane region" description="Helical" evidence="10">
    <location>
        <begin position="15"/>
        <end position="36"/>
    </location>
</feature>
<feature type="transmembrane region" description="Helical" evidence="10">
    <location>
        <begin position="173"/>
        <end position="195"/>
    </location>
</feature>
<feature type="transmembrane region" description="Helical" evidence="10">
    <location>
        <begin position="42"/>
        <end position="61"/>
    </location>
</feature>
<keyword evidence="7 10" id="KW-0472">Membrane</keyword>
<dbReference type="Pfam" id="PF13813">
    <property type="entry name" value="MBOAT_2"/>
    <property type="match status" value="1"/>
</dbReference>
<dbReference type="GO" id="GO:0008374">
    <property type="term" value="F:O-acyltransferase activity"/>
    <property type="evidence" value="ECO:0007669"/>
    <property type="project" value="InterPro"/>
</dbReference>
<dbReference type="AlphaFoldDB" id="A0AAW1HXP1"/>
<keyword evidence="3" id="KW-0808">Transferase</keyword>
<evidence type="ECO:0000256" key="8">
    <source>
        <dbReference type="ARBA" id="ARBA00023315"/>
    </source>
</evidence>
<organism evidence="12 13">
    <name type="scientific">Saponaria officinalis</name>
    <name type="common">Common soapwort</name>
    <name type="synonym">Lychnis saponaria</name>
    <dbReference type="NCBI Taxonomy" id="3572"/>
    <lineage>
        <taxon>Eukaryota</taxon>
        <taxon>Viridiplantae</taxon>
        <taxon>Streptophyta</taxon>
        <taxon>Embryophyta</taxon>
        <taxon>Tracheophyta</taxon>
        <taxon>Spermatophyta</taxon>
        <taxon>Magnoliopsida</taxon>
        <taxon>eudicotyledons</taxon>
        <taxon>Gunneridae</taxon>
        <taxon>Pentapetalae</taxon>
        <taxon>Caryophyllales</taxon>
        <taxon>Caryophyllaceae</taxon>
        <taxon>Caryophylleae</taxon>
        <taxon>Saponaria</taxon>
    </lineage>
</organism>
<feature type="transmembrane region" description="Helical" evidence="10">
    <location>
        <begin position="314"/>
        <end position="334"/>
    </location>
</feature>
<reference evidence="12" key="1">
    <citation type="submission" date="2024-03" db="EMBL/GenBank/DDBJ databases">
        <title>WGS assembly of Saponaria officinalis var. Norfolk2.</title>
        <authorList>
            <person name="Jenkins J."/>
            <person name="Shu S."/>
            <person name="Grimwood J."/>
            <person name="Barry K."/>
            <person name="Goodstein D."/>
            <person name="Schmutz J."/>
            <person name="Leebens-Mack J."/>
            <person name="Osbourn A."/>
        </authorList>
    </citation>
    <scope>NUCLEOTIDE SEQUENCE [LARGE SCALE GENOMIC DNA]</scope>
    <source>
        <strain evidence="12">JIC</strain>
    </source>
</reference>
<dbReference type="EMBL" id="JBDFQZ010000010">
    <property type="protein sequence ID" value="KAK9681440.1"/>
    <property type="molecule type" value="Genomic_DNA"/>
</dbReference>
<evidence type="ECO:0000256" key="6">
    <source>
        <dbReference type="ARBA" id="ARBA00023098"/>
    </source>
</evidence>
<sequence length="367" mass="41818">MVMESSTMELSEDELTNFFMVWASVLVSLSYCYTIGKLTRAGFTRFVAILPIVGLFLALPLKLTSFHLGGMTSFLIGWLATFKVLLFAFGEGPLCSLPSLSFPLFVALACFPIRIQQLPSSKIESDPDHKPANKSPQPPQKKSAWNYIIKAVLLGLIIKFYDYNHYIHPNLQWFIFCFHMYFFLELALSLFAALVKYFSGFEIEPPFDEPLLSSSLQDFWGRRWNIMVTRILRPSVYLPTLNFSSKIIGRKLAPLPSMMATFLVSALMHELIFYYLGRITPSFQVTWFFLLHGVCLCIEVAIKKYVGRKWTVPRWISGPATVAFVVSTGFWLFLPPLVRAGLDTRPFQEFAAGAKFVRTVKQALTFQ</sequence>
<evidence type="ECO:0000256" key="7">
    <source>
        <dbReference type="ARBA" id="ARBA00023136"/>
    </source>
</evidence>
<proteinExistence type="inferred from homology"/>
<feature type="region of interest" description="Disordered" evidence="9">
    <location>
        <begin position="121"/>
        <end position="141"/>
    </location>
</feature>
<dbReference type="GO" id="GO:0006629">
    <property type="term" value="P:lipid metabolic process"/>
    <property type="evidence" value="ECO:0007669"/>
    <property type="project" value="UniProtKB-KW"/>
</dbReference>
<comment type="subcellular location">
    <subcellularLocation>
        <location evidence="1">Membrane</location>
        <topology evidence="1">Multi-pass membrane protein</topology>
    </subcellularLocation>
</comment>
<evidence type="ECO:0000256" key="1">
    <source>
        <dbReference type="ARBA" id="ARBA00004141"/>
    </source>
</evidence>
<keyword evidence="13" id="KW-1185">Reference proteome</keyword>
<evidence type="ECO:0000256" key="9">
    <source>
        <dbReference type="SAM" id="MobiDB-lite"/>
    </source>
</evidence>
<keyword evidence="8" id="KW-0012">Acyltransferase</keyword>
<evidence type="ECO:0000256" key="4">
    <source>
        <dbReference type="ARBA" id="ARBA00022692"/>
    </source>
</evidence>
<feature type="domain" description="Wax synthase" evidence="11">
    <location>
        <begin position="205"/>
        <end position="290"/>
    </location>
</feature>
<evidence type="ECO:0000256" key="10">
    <source>
        <dbReference type="SAM" id="Phobius"/>
    </source>
</evidence>
<protein>
    <recommendedName>
        <fullName evidence="11">Wax synthase domain-containing protein</fullName>
    </recommendedName>
</protein>
<gene>
    <name evidence="12" type="ORF">RND81_10G002300</name>
</gene>
<keyword evidence="5 10" id="KW-1133">Transmembrane helix</keyword>
<dbReference type="InterPro" id="IPR032805">
    <property type="entry name" value="Wax_synthase_dom"/>
</dbReference>
<dbReference type="PANTHER" id="PTHR31595">
    <property type="entry name" value="LONG-CHAIN-ALCOHOL O-FATTY-ACYLTRANSFERASE 3-RELATED"/>
    <property type="match status" value="1"/>
</dbReference>
<dbReference type="GO" id="GO:0016020">
    <property type="term" value="C:membrane"/>
    <property type="evidence" value="ECO:0007669"/>
    <property type="project" value="UniProtKB-SubCell"/>
</dbReference>
<dbReference type="PANTHER" id="PTHR31595:SF77">
    <property type="entry name" value="ACYL-COA--STEROL O-ACYLTRANSFERASE 1-LIKE"/>
    <property type="match status" value="1"/>
</dbReference>
<evidence type="ECO:0000256" key="2">
    <source>
        <dbReference type="ARBA" id="ARBA00007282"/>
    </source>
</evidence>
<evidence type="ECO:0000313" key="13">
    <source>
        <dbReference type="Proteomes" id="UP001443914"/>
    </source>
</evidence>